<dbReference type="Pfam" id="PF04326">
    <property type="entry name" value="SLFN_AlbA_2"/>
    <property type="match status" value="1"/>
</dbReference>
<proteinExistence type="predicted"/>
<evidence type="ECO:0000259" key="1">
    <source>
        <dbReference type="Pfam" id="PF04326"/>
    </source>
</evidence>
<gene>
    <name evidence="2" type="ORF">NDI37_19745</name>
</gene>
<keyword evidence="2" id="KW-0547">Nucleotide-binding</keyword>
<keyword evidence="2" id="KW-0067">ATP-binding</keyword>
<comment type="caution">
    <text evidence="2">The sequence shown here is derived from an EMBL/GenBank/DDBJ whole genome shotgun (WGS) entry which is preliminary data.</text>
</comment>
<feature type="domain" description="Schlafen AlbA-2" evidence="1">
    <location>
        <begin position="25"/>
        <end position="151"/>
    </location>
</feature>
<sequence>MFDPTKLDVILTIQDKDLLLFPSAEDERHEYKSSTTKDSELADKIARTASGFWNNGGGLFVAGVNDKGQPDGGLSLHVGRQSRRDWIDQAISRVSPRGFYVVHSVEDSGASLNIAAGNAIFLIGFGESEIGPHMAHDNRYYIRSGAHTIPVSHFIVEAIHARRGLRVPLLRHIVRRKPGNSEVIQLGIVTSGTVPAINASIELDPLPTWLQARSGEKFPLQVSIISEQFPFFFDIHIITMGEEYRPSFSVNLTYFDIAYREHEHIFEVDIDRQMGPNLKSEKGTERIEKEIGEIKKVINKELGDIKKEISKVAENIKNKRGG</sequence>
<dbReference type="RefSeq" id="WP_190420228.1">
    <property type="nucleotide sequence ID" value="NZ_JAMPKK010000049.1"/>
</dbReference>
<dbReference type="InterPro" id="IPR038461">
    <property type="entry name" value="Schlafen_AlbA_2_dom_sf"/>
</dbReference>
<accession>A0ABV0JTZ8</accession>
<name>A0ABV0JTZ8_9CYAN</name>
<dbReference type="GO" id="GO:0005524">
    <property type="term" value="F:ATP binding"/>
    <property type="evidence" value="ECO:0007669"/>
    <property type="project" value="UniProtKB-KW"/>
</dbReference>
<dbReference type="InterPro" id="IPR007421">
    <property type="entry name" value="Schlafen_AlbA_2_dom"/>
</dbReference>
<protein>
    <submittedName>
        <fullName evidence="2">ATP-binding protein</fullName>
    </submittedName>
</protein>
<reference evidence="2 3" key="1">
    <citation type="submission" date="2022-04" db="EMBL/GenBank/DDBJ databases">
        <title>Positive selection, recombination, and allopatry shape intraspecific diversity of widespread and dominant cyanobacteria.</title>
        <authorList>
            <person name="Wei J."/>
            <person name="Shu W."/>
            <person name="Hu C."/>
        </authorList>
    </citation>
    <scope>NUCLEOTIDE SEQUENCE [LARGE SCALE GENOMIC DNA]</scope>
    <source>
        <strain evidence="2 3">GB2-A5</strain>
    </source>
</reference>
<dbReference type="Proteomes" id="UP001442494">
    <property type="component" value="Unassembled WGS sequence"/>
</dbReference>
<evidence type="ECO:0000313" key="3">
    <source>
        <dbReference type="Proteomes" id="UP001442494"/>
    </source>
</evidence>
<organism evidence="2 3">
    <name type="scientific">Funiculus sociatus GB2-A5</name>
    <dbReference type="NCBI Taxonomy" id="2933946"/>
    <lineage>
        <taxon>Bacteria</taxon>
        <taxon>Bacillati</taxon>
        <taxon>Cyanobacteriota</taxon>
        <taxon>Cyanophyceae</taxon>
        <taxon>Coleofasciculales</taxon>
        <taxon>Coleofasciculaceae</taxon>
        <taxon>Funiculus</taxon>
    </lineage>
</organism>
<dbReference type="EMBL" id="JAMPKK010000049">
    <property type="protein sequence ID" value="MEP0866690.1"/>
    <property type="molecule type" value="Genomic_DNA"/>
</dbReference>
<dbReference type="Gene3D" id="3.30.950.30">
    <property type="entry name" value="Schlafen, AAA domain"/>
    <property type="match status" value="1"/>
</dbReference>
<evidence type="ECO:0000313" key="2">
    <source>
        <dbReference type="EMBL" id="MEP0866690.1"/>
    </source>
</evidence>
<keyword evidence="3" id="KW-1185">Reference proteome</keyword>